<keyword evidence="3" id="KW-1185">Reference proteome</keyword>
<dbReference type="Proteomes" id="UP000032180">
    <property type="component" value="Chromosome 8"/>
</dbReference>
<dbReference type="HOGENOM" id="CLU_056268_0_0_1"/>
<sequence>MNGFYSSIAHGLDALHRSLAGGEVAFMSAPFLQQAAALLRSLHSQLLVLVQRLHLPPGESWLDEYMDETCRLWDTCHLVRHGAASLDAYCATAARAVRSSSFINAARRHAAGLVQENRAVAEARLDPASLLLDRRSPVEFRLNAFNGFRGVLYALRNATSFILAVLLSAVLSSDHITAVSFRGGGQGQSPSSSSGIGYDDDVSSSMARLRQRVAEEMDAADEQGGIMMYEFRQVRAGIDSLTETGYGGGEAAAEVVKGWVAMLRSGAEAVIAELDDFFDDIVEGRKMLSDLCSHR</sequence>
<reference evidence="2 3" key="1">
    <citation type="submission" date="2012-08" db="EMBL/GenBank/DDBJ databases">
        <title>Oryza genome evolution.</title>
        <authorList>
            <person name="Wing R.A."/>
        </authorList>
    </citation>
    <scope>NUCLEOTIDE SEQUENCE</scope>
</reference>
<dbReference type="STRING" id="77586.A0A0D9X3H4"/>
<evidence type="ECO:0000256" key="1">
    <source>
        <dbReference type="SAM" id="MobiDB-lite"/>
    </source>
</evidence>
<organism evidence="2 3">
    <name type="scientific">Leersia perrieri</name>
    <dbReference type="NCBI Taxonomy" id="77586"/>
    <lineage>
        <taxon>Eukaryota</taxon>
        <taxon>Viridiplantae</taxon>
        <taxon>Streptophyta</taxon>
        <taxon>Embryophyta</taxon>
        <taxon>Tracheophyta</taxon>
        <taxon>Spermatophyta</taxon>
        <taxon>Magnoliopsida</taxon>
        <taxon>Liliopsida</taxon>
        <taxon>Poales</taxon>
        <taxon>Poaceae</taxon>
        <taxon>BOP clade</taxon>
        <taxon>Oryzoideae</taxon>
        <taxon>Oryzeae</taxon>
        <taxon>Oryzinae</taxon>
        <taxon>Leersia</taxon>
    </lineage>
</organism>
<reference evidence="2" key="3">
    <citation type="submission" date="2015-04" db="UniProtKB">
        <authorList>
            <consortium name="EnsemblPlants"/>
        </authorList>
    </citation>
    <scope>IDENTIFICATION</scope>
</reference>
<dbReference type="AlphaFoldDB" id="A0A0D9X3H4"/>
<accession>A0A0D9X3H4</accession>
<dbReference type="Gramene" id="LPERR08G00490.1">
    <property type="protein sequence ID" value="LPERR08G00490.1"/>
    <property type="gene ID" value="LPERR08G00490"/>
</dbReference>
<reference evidence="3" key="2">
    <citation type="submission" date="2013-12" db="EMBL/GenBank/DDBJ databases">
        <authorList>
            <person name="Yu Y."/>
            <person name="Lee S."/>
            <person name="de Baynast K."/>
            <person name="Wissotski M."/>
            <person name="Liu L."/>
            <person name="Talag J."/>
            <person name="Goicoechea J."/>
            <person name="Angelova A."/>
            <person name="Jetty R."/>
            <person name="Kudrna D."/>
            <person name="Golser W."/>
            <person name="Rivera L."/>
            <person name="Zhang J."/>
            <person name="Wing R."/>
        </authorList>
    </citation>
    <scope>NUCLEOTIDE SEQUENCE</scope>
</reference>
<feature type="region of interest" description="Disordered" evidence="1">
    <location>
        <begin position="182"/>
        <end position="201"/>
    </location>
</feature>
<evidence type="ECO:0000313" key="3">
    <source>
        <dbReference type="Proteomes" id="UP000032180"/>
    </source>
</evidence>
<name>A0A0D9X3H4_9ORYZ</name>
<evidence type="ECO:0000313" key="2">
    <source>
        <dbReference type="EnsemblPlants" id="LPERR08G00490.1"/>
    </source>
</evidence>
<dbReference type="EnsemblPlants" id="LPERR08G00490.1">
    <property type="protein sequence ID" value="LPERR08G00490.1"/>
    <property type="gene ID" value="LPERR08G00490"/>
</dbReference>
<protein>
    <submittedName>
        <fullName evidence="2">Uncharacterized protein</fullName>
    </submittedName>
</protein>
<dbReference type="eggNOG" id="ENOG502QQDC">
    <property type="taxonomic scope" value="Eukaryota"/>
</dbReference>
<feature type="compositionally biased region" description="Low complexity" evidence="1">
    <location>
        <begin position="188"/>
        <end position="197"/>
    </location>
</feature>
<dbReference type="PANTHER" id="PTHR31509">
    <property type="entry name" value="BPS1-LIKE PROTEIN"/>
    <property type="match status" value="1"/>
</dbReference>
<proteinExistence type="predicted"/>